<dbReference type="GO" id="GO:0008713">
    <property type="term" value="F:ADP-heptose-lipopolysaccharide heptosyltransferase activity"/>
    <property type="evidence" value="ECO:0007669"/>
    <property type="project" value="TreeGrafter"/>
</dbReference>
<dbReference type="CDD" id="cd03789">
    <property type="entry name" value="GT9_LPS_heptosyltransferase"/>
    <property type="match status" value="1"/>
</dbReference>
<proteinExistence type="predicted"/>
<dbReference type="Gene3D" id="3.40.50.2000">
    <property type="entry name" value="Glycogen Phosphorylase B"/>
    <property type="match status" value="2"/>
</dbReference>
<keyword evidence="1" id="KW-0328">Glycosyltransferase</keyword>
<gene>
    <name evidence="3" type="ORF">SAMN04487935_2271</name>
</gene>
<dbReference type="Pfam" id="PF01075">
    <property type="entry name" value="Glyco_transf_9"/>
    <property type="match status" value="1"/>
</dbReference>
<dbReference type="InterPro" id="IPR051199">
    <property type="entry name" value="LPS_LOS_Heptosyltrfase"/>
</dbReference>
<dbReference type="AlphaFoldDB" id="A0A1G8YE75"/>
<evidence type="ECO:0000313" key="3">
    <source>
        <dbReference type="EMBL" id="SDK00350.1"/>
    </source>
</evidence>
<accession>A0A1G8YE75</accession>
<evidence type="ECO:0000256" key="2">
    <source>
        <dbReference type="ARBA" id="ARBA00022679"/>
    </source>
</evidence>
<keyword evidence="4" id="KW-1185">Reference proteome</keyword>
<dbReference type="SUPFAM" id="SSF53756">
    <property type="entry name" value="UDP-Glycosyltransferase/glycogen phosphorylase"/>
    <property type="match status" value="1"/>
</dbReference>
<reference evidence="3 4" key="1">
    <citation type="submission" date="2016-10" db="EMBL/GenBank/DDBJ databases">
        <authorList>
            <person name="de Groot N.N."/>
        </authorList>
    </citation>
    <scope>NUCLEOTIDE SEQUENCE [LARGE SCALE GENOMIC DNA]</scope>
    <source>
        <strain evidence="3 4">CGMCC 1.10076</strain>
    </source>
</reference>
<keyword evidence="2 3" id="KW-0808">Transferase</keyword>
<evidence type="ECO:0000313" key="4">
    <source>
        <dbReference type="Proteomes" id="UP000199580"/>
    </source>
</evidence>
<dbReference type="STRING" id="1128970.SAMN04487935_2271"/>
<dbReference type="EMBL" id="FNEZ01000003">
    <property type="protein sequence ID" value="SDK00350.1"/>
    <property type="molecule type" value="Genomic_DNA"/>
</dbReference>
<dbReference type="OrthoDB" id="9797795at2"/>
<protein>
    <submittedName>
        <fullName evidence="3">ADP-heptose:LPS heptosyltransferase</fullName>
    </submittedName>
</protein>
<evidence type="ECO:0000256" key="1">
    <source>
        <dbReference type="ARBA" id="ARBA00022676"/>
    </source>
</evidence>
<dbReference type="Proteomes" id="UP000199580">
    <property type="component" value="Unassembled WGS sequence"/>
</dbReference>
<sequence length="357" mass="40587">MKILKSINQFRRVFMKKLTGNIGRQKQGFYPVLISNSRAVKILICRPNARLGNLLMLTPLIQEIRQHFPGCTIDLFVKGSLAPVILKNYPEIGNIIELPAKPFSHLFSYILKWFKIRKNNYDLAINATENSSSGKLSVMFSRANHKIFANETESLSAIFPDAVHMAKNPVYTFRRYFPIAQANKRIPPLNLRLNAFEKARGKDILQHLTGNSKKTICIFTYATGEKCYPKTWWMPFYQSLLNEFPDYHIVEILPAHDDSQIDYKAPSFFSKSIREIGAVISNAELFIGADSGMMHLASAVNTPVIGLFSVTSAERYKPYNDYSISVNTNEKTTEELVLSIANVLQVKASDRLLKRQL</sequence>
<organism evidence="3 4">
    <name type="scientific">Flavobacterium noncentrifugens</name>
    <dbReference type="NCBI Taxonomy" id="1128970"/>
    <lineage>
        <taxon>Bacteria</taxon>
        <taxon>Pseudomonadati</taxon>
        <taxon>Bacteroidota</taxon>
        <taxon>Flavobacteriia</taxon>
        <taxon>Flavobacteriales</taxon>
        <taxon>Flavobacteriaceae</taxon>
        <taxon>Flavobacterium</taxon>
    </lineage>
</organism>
<dbReference type="GO" id="GO:0009244">
    <property type="term" value="P:lipopolysaccharide core region biosynthetic process"/>
    <property type="evidence" value="ECO:0007669"/>
    <property type="project" value="TreeGrafter"/>
</dbReference>
<dbReference type="PANTHER" id="PTHR30160:SF7">
    <property type="entry name" value="ADP-HEPTOSE--LPS HEPTOSYLTRANSFERASE 2"/>
    <property type="match status" value="1"/>
</dbReference>
<dbReference type="InterPro" id="IPR002201">
    <property type="entry name" value="Glyco_trans_9"/>
</dbReference>
<dbReference type="GO" id="GO:0005829">
    <property type="term" value="C:cytosol"/>
    <property type="evidence" value="ECO:0007669"/>
    <property type="project" value="TreeGrafter"/>
</dbReference>
<dbReference type="PANTHER" id="PTHR30160">
    <property type="entry name" value="TETRAACYLDISACCHARIDE 4'-KINASE-RELATED"/>
    <property type="match status" value="1"/>
</dbReference>
<name>A0A1G8YE75_9FLAO</name>
<dbReference type="RefSeq" id="WP_091395393.1">
    <property type="nucleotide sequence ID" value="NZ_BKAI01000006.1"/>
</dbReference>